<evidence type="ECO:0000313" key="2">
    <source>
        <dbReference type="EMBL" id="GAM33753.1"/>
    </source>
</evidence>
<dbReference type="Proteomes" id="UP000053095">
    <property type="component" value="Unassembled WGS sequence"/>
</dbReference>
<proteinExistence type="predicted"/>
<sequence>MSTKSAVPVQPSGVQCANTKVENEEKRLDNPMPEVKERQICGFRHTKSENASVAVSMQNGSQLGGQVLPSSVAGQLFHSIVVRNLQSLLSGQNFSEQDIENAVADLESRVLEQVHGALREELIRALVNAMQNVFVLIPVAGPDMLQSALCMKREKLFGVAALAAGWRNNVHDITTASQIRLRLSNAFGHEPLTIGEVTIARSAGNVSGTNALQPGTVRHVTFCGDREAHISPGAQIVSDPIDCGLLPPATAITISLFLPNKLPAEGVTSHPGSRTSSWFASGNQVSELSFAGDGVGEIEHWYFISGIEVLVPRELGAFALIGDSITDGRCSTTNGDTRWPDFLLARLQKGVSAPPISIVNQAAGANCVLVDGSGGPSVLARLDRDILSLSGVRYALIFEGINDIGISLTDPASQAILRKQLIAGYIQVATRLSAAGIIVIIATLTPFMAKDEAQYMSELSPYSHPARELTRQHINAWIRNQGATFFDAVVDFDAVLRDQEDGSFLATQYDSGDHLHPNERAFEALASSFPLELLGI</sequence>
<protein>
    <submittedName>
        <fullName evidence="2">Extracellular GDSL-like lipase</fullName>
    </submittedName>
</protein>
<gene>
    <name evidence="2" type="ORF">TCE0_013f00884</name>
</gene>
<reference evidence="3" key="1">
    <citation type="journal article" date="2015" name="Genome Announc.">
        <title>Draft genome sequence of Talaromyces cellulolyticus strain Y-94, a source of lignocellulosic biomass-degrading enzymes.</title>
        <authorList>
            <person name="Fujii T."/>
            <person name="Koike H."/>
            <person name="Sawayama S."/>
            <person name="Yano S."/>
            <person name="Inoue H."/>
        </authorList>
    </citation>
    <scope>NUCLEOTIDE SEQUENCE [LARGE SCALE GENOMIC DNA]</scope>
    <source>
        <strain evidence="3">Y-94</strain>
    </source>
</reference>
<dbReference type="Gene3D" id="3.40.50.1110">
    <property type="entry name" value="SGNH hydrolase"/>
    <property type="match status" value="1"/>
</dbReference>
<dbReference type="InterPro" id="IPR036514">
    <property type="entry name" value="SGNH_hydro_sf"/>
</dbReference>
<dbReference type="PANTHER" id="PTHR43784">
    <property type="entry name" value="GDSL-LIKE LIPASE/ACYLHYDROLASE, PUTATIVE (AFU_ORTHOLOGUE AFUA_2G00820)-RELATED"/>
    <property type="match status" value="1"/>
</dbReference>
<evidence type="ECO:0000259" key="1">
    <source>
        <dbReference type="Pfam" id="PF13472"/>
    </source>
</evidence>
<name>A0A698XPN1_TALPI</name>
<dbReference type="PANTHER" id="PTHR43784:SF2">
    <property type="entry name" value="GDSL-LIKE LIPASE_ACYLHYDROLASE, PUTATIVE (AFU_ORTHOLOGUE AFUA_2G00820)-RELATED"/>
    <property type="match status" value="1"/>
</dbReference>
<organism evidence="2 3">
    <name type="scientific">Talaromyces pinophilus</name>
    <name type="common">Penicillium pinophilum</name>
    <dbReference type="NCBI Taxonomy" id="128442"/>
    <lineage>
        <taxon>Eukaryota</taxon>
        <taxon>Fungi</taxon>
        <taxon>Dikarya</taxon>
        <taxon>Ascomycota</taxon>
        <taxon>Pezizomycotina</taxon>
        <taxon>Eurotiomycetes</taxon>
        <taxon>Eurotiomycetidae</taxon>
        <taxon>Eurotiales</taxon>
        <taxon>Trichocomaceae</taxon>
        <taxon>Talaromyces</taxon>
        <taxon>Talaromyces sect. Talaromyces</taxon>
    </lineage>
</organism>
<evidence type="ECO:0000313" key="3">
    <source>
        <dbReference type="Proteomes" id="UP000053095"/>
    </source>
</evidence>
<dbReference type="SUPFAM" id="SSF52266">
    <property type="entry name" value="SGNH hydrolase"/>
    <property type="match status" value="1"/>
</dbReference>
<keyword evidence="3" id="KW-1185">Reference proteome</keyword>
<dbReference type="CDD" id="cd01830">
    <property type="entry name" value="XynE_like"/>
    <property type="match status" value="1"/>
</dbReference>
<dbReference type="InterPro" id="IPR013830">
    <property type="entry name" value="SGNH_hydro"/>
</dbReference>
<accession>A0A698XPN1</accession>
<feature type="domain" description="SGNH hydrolase-type esterase" evidence="1">
    <location>
        <begin position="320"/>
        <end position="520"/>
    </location>
</feature>
<dbReference type="Pfam" id="PF13472">
    <property type="entry name" value="Lipase_GDSL_2"/>
    <property type="match status" value="1"/>
</dbReference>
<dbReference type="AlphaFoldDB" id="A0A698XPN1"/>
<dbReference type="EMBL" id="DF933809">
    <property type="protein sequence ID" value="GAM33753.1"/>
    <property type="molecule type" value="Genomic_DNA"/>
</dbReference>
<dbReference type="InterPro" id="IPR053140">
    <property type="entry name" value="GDSL_Rv0518-like"/>
</dbReference>